<dbReference type="EMBL" id="AZIL01000064">
    <property type="protein sequence ID" value="EWM30073.1"/>
    <property type="molecule type" value="Genomic_DNA"/>
</dbReference>
<evidence type="ECO:0000313" key="1">
    <source>
        <dbReference type="EMBL" id="EWM30073.1"/>
    </source>
</evidence>
<dbReference type="AlphaFoldDB" id="W7U2N4"/>
<accession>W7U2N4</accession>
<dbReference type="Proteomes" id="UP000019335">
    <property type="component" value="Chromosome 1"/>
</dbReference>
<protein>
    <submittedName>
        <fullName evidence="1">Uncharacterized protein</fullName>
    </submittedName>
</protein>
<proteinExistence type="predicted"/>
<sequence>MLKAGRSAIKLIDRIHCCWNAIYESLHFELEVTTDDLFTSGKCELSLDEIDVTGRIRRQIIIRSMKYPEKLSE</sequence>
<gene>
    <name evidence="1" type="ORF">Naga_100173g9</name>
</gene>
<name>W7U2N4_9STRA</name>
<organism evidence="1 2">
    <name type="scientific">Nannochloropsis gaditana</name>
    <dbReference type="NCBI Taxonomy" id="72520"/>
    <lineage>
        <taxon>Eukaryota</taxon>
        <taxon>Sar</taxon>
        <taxon>Stramenopiles</taxon>
        <taxon>Ochrophyta</taxon>
        <taxon>Eustigmatophyceae</taxon>
        <taxon>Eustigmatales</taxon>
        <taxon>Monodopsidaceae</taxon>
        <taxon>Nannochloropsis</taxon>
    </lineage>
</organism>
<evidence type="ECO:0000313" key="2">
    <source>
        <dbReference type="Proteomes" id="UP000019335"/>
    </source>
</evidence>
<keyword evidence="2" id="KW-1185">Reference proteome</keyword>
<reference evidence="1 2" key="1">
    <citation type="journal article" date="2014" name="Mol. Plant">
        <title>Chromosome Scale Genome Assembly and Transcriptome Profiling of Nannochloropsis gaditana in Nitrogen Depletion.</title>
        <authorList>
            <person name="Corteggiani Carpinelli E."/>
            <person name="Telatin A."/>
            <person name="Vitulo N."/>
            <person name="Forcato C."/>
            <person name="D'Angelo M."/>
            <person name="Schiavon R."/>
            <person name="Vezzi A."/>
            <person name="Giacometti G.M."/>
            <person name="Morosinotto T."/>
            <person name="Valle G."/>
        </authorList>
    </citation>
    <scope>NUCLEOTIDE SEQUENCE [LARGE SCALE GENOMIC DNA]</scope>
    <source>
        <strain evidence="1 2">B-31</strain>
    </source>
</reference>
<comment type="caution">
    <text evidence="1">The sequence shown here is derived from an EMBL/GenBank/DDBJ whole genome shotgun (WGS) entry which is preliminary data.</text>
</comment>